<dbReference type="Pfam" id="PF00126">
    <property type="entry name" value="HTH_1"/>
    <property type="match status" value="1"/>
</dbReference>
<dbReference type="RefSeq" id="WP_079601338.1">
    <property type="nucleotide sequence ID" value="NZ_LT670817.1"/>
</dbReference>
<dbReference type="SUPFAM" id="SSF46785">
    <property type="entry name" value="Winged helix' DNA-binding domain"/>
    <property type="match status" value="1"/>
</dbReference>
<protein>
    <submittedName>
        <fullName evidence="7">Transcriptional regulator, LysR family</fullName>
    </submittedName>
</protein>
<dbReference type="PANTHER" id="PTHR30419">
    <property type="entry name" value="HTH-TYPE TRANSCRIPTIONAL REGULATOR YBHD"/>
    <property type="match status" value="1"/>
</dbReference>
<evidence type="ECO:0000259" key="6">
    <source>
        <dbReference type="PROSITE" id="PS50931"/>
    </source>
</evidence>
<dbReference type="AlphaFoldDB" id="A0A1M5LSN3"/>
<dbReference type="InterPro" id="IPR005119">
    <property type="entry name" value="LysR_subst-bd"/>
</dbReference>
<dbReference type="InterPro" id="IPR000847">
    <property type="entry name" value="LysR_HTH_N"/>
</dbReference>
<comment type="similarity">
    <text evidence="2">Belongs to the LysR transcriptional regulatory family.</text>
</comment>
<dbReference type="Gene3D" id="1.10.10.10">
    <property type="entry name" value="Winged helix-like DNA-binding domain superfamily/Winged helix DNA-binding domain"/>
    <property type="match status" value="1"/>
</dbReference>
<dbReference type="PRINTS" id="PR00039">
    <property type="entry name" value="HTHLYSR"/>
</dbReference>
<gene>
    <name evidence="7" type="ORF">SAMN05443248_2331</name>
</gene>
<dbReference type="Pfam" id="PF03466">
    <property type="entry name" value="LysR_substrate"/>
    <property type="match status" value="1"/>
</dbReference>
<comment type="function">
    <text evidence="1">NodD regulates the expression of the nodABCFE genes which encode other nodulation proteins. NodD is also a negative regulator of its own expression. Binds flavonoids as inducers.</text>
</comment>
<dbReference type="Proteomes" id="UP000189796">
    <property type="component" value="Chromosome I"/>
</dbReference>
<dbReference type="InterPro" id="IPR050950">
    <property type="entry name" value="HTH-type_LysR_regulators"/>
</dbReference>
<dbReference type="GO" id="GO:0005829">
    <property type="term" value="C:cytosol"/>
    <property type="evidence" value="ECO:0007669"/>
    <property type="project" value="TreeGrafter"/>
</dbReference>
<dbReference type="PROSITE" id="PS50931">
    <property type="entry name" value="HTH_LYSR"/>
    <property type="match status" value="1"/>
</dbReference>
<dbReference type="InterPro" id="IPR036388">
    <property type="entry name" value="WH-like_DNA-bd_sf"/>
</dbReference>
<name>A0A1M5LSN3_9BRAD</name>
<reference evidence="7 8" key="1">
    <citation type="submission" date="2016-11" db="EMBL/GenBank/DDBJ databases">
        <authorList>
            <person name="Jaros S."/>
            <person name="Januszkiewicz K."/>
            <person name="Wedrychowicz H."/>
        </authorList>
    </citation>
    <scope>NUCLEOTIDE SEQUENCE [LARGE SCALE GENOMIC DNA]</scope>
    <source>
        <strain evidence="7 8">GAS138</strain>
    </source>
</reference>
<evidence type="ECO:0000256" key="3">
    <source>
        <dbReference type="ARBA" id="ARBA00023015"/>
    </source>
</evidence>
<sequence>MERSVPGPAAKRPPKRAGALPEVNSRQLAAVLAIAEYRSFIAAAAYLGISQPALTLTIKRLEQTLGLPLFLRTTRQVTITAAGREFVAMAERVFNDLKLSMRSLRELTEQQRGQVIVTSLIPVRMSDVIAEYGRRFPGVEIQLREGFQDDVRDDVRSGLADFGVGDIGDLPDSHLTESLGVEELWVVLRDDHPLARLRQIEFGALKDVALVSYRVGSTTRRLIDAAATAAGFTLRHVVTVGLPLTLMNLVGRGVGVAVGPARPWPPGGHPNLVSRPLVRPRLSSEIGIMRLRDRELSPAAAGLLALARERLRIHRSR</sequence>
<dbReference type="EMBL" id="LT670817">
    <property type="protein sequence ID" value="SHG67629.1"/>
    <property type="molecule type" value="Genomic_DNA"/>
</dbReference>
<proteinExistence type="inferred from homology"/>
<dbReference type="InterPro" id="IPR036390">
    <property type="entry name" value="WH_DNA-bd_sf"/>
</dbReference>
<accession>A0A1M5LSN3</accession>
<evidence type="ECO:0000313" key="8">
    <source>
        <dbReference type="Proteomes" id="UP000189796"/>
    </source>
</evidence>
<dbReference type="SUPFAM" id="SSF53850">
    <property type="entry name" value="Periplasmic binding protein-like II"/>
    <property type="match status" value="1"/>
</dbReference>
<organism evidence="7 8">
    <name type="scientific">Bradyrhizobium erythrophlei</name>
    <dbReference type="NCBI Taxonomy" id="1437360"/>
    <lineage>
        <taxon>Bacteria</taxon>
        <taxon>Pseudomonadati</taxon>
        <taxon>Pseudomonadota</taxon>
        <taxon>Alphaproteobacteria</taxon>
        <taxon>Hyphomicrobiales</taxon>
        <taxon>Nitrobacteraceae</taxon>
        <taxon>Bradyrhizobium</taxon>
    </lineage>
</organism>
<evidence type="ECO:0000256" key="5">
    <source>
        <dbReference type="ARBA" id="ARBA00023163"/>
    </source>
</evidence>
<keyword evidence="5" id="KW-0804">Transcription</keyword>
<dbReference type="GO" id="GO:0003677">
    <property type="term" value="F:DNA binding"/>
    <property type="evidence" value="ECO:0007669"/>
    <property type="project" value="UniProtKB-KW"/>
</dbReference>
<dbReference type="GO" id="GO:0003700">
    <property type="term" value="F:DNA-binding transcription factor activity"/>
    <property type="evidence" value="ECO:0007669"/>
    <property type="project" value="InterPro"/>
</dbReference>
<feature type="domain" description="HTH lysR-type" evidence="6">
    <location>
        <begin position="23"/>
        <end position="80"/>
    </location>
</feature>
<evidence type="ECO:0000256" key="1">
    <source>
        <dbReference type="ARBA" id="ARBA00003502"/>
    </source>
</evidence>
<evidence type="ECO:0000256" key="2">
    <source>
        <dbReference type="ARBA" id="ARBA00009437"/>
    </source>
</evidence>
<dbReference type="FunFam" id="1.10.10.10:FF:000001">
    <property type="entry name" value="LysR family transcriptional regulator"/>
    <property type="match status" value="1"/>
</dbReference>
<keyword evidence="4" id="KW-0238">DNA-binding</keyword>
<dbReference type="OrthoDB" id="8437302at2"/>
<dbReference type="PANTHER" id="PTHR30419:SF8">
    <property type="entry name" value="NITROGEN ASSIMILATION TRANSCRIPTIONAL ACTIVATOR-RELATED"/>
    <property type="match status" value="1"/>
</dbReference>
<keyword evidence="3" id="KW-0805">Transcription regulation</keyword>
<evidence type="ECO:0000256" key="4">
    <source>
        <dbReference type="ARBA" id="ARBA00023125"/>
    </source>
</evidence>
<dbReference type="Gene3D" id="3.40.190.290">
    <property type="match status" value="1"/>
</dbReference>
<evidence type="ECO:0000313" key="7">
    <source>
        <dbReference type="EMBL" id="SHG67629.1"/>
    </source>
</evidence>